<evidence type="ECO:0000259" key="1">
    <source>
        <dbReference type="Pfam" id="PF06568"/>
    </source>
</evidence>
<reference evidence="2 3" key="1">
    <citation type="submission" date="2020-09" db="EMBL/GenBank/DDBJ databases">
        <title>Complete genomes of bradyrhizobia occurring on native shrubby legumes in Australia.</title>
        <authorList>
            <person name="Lafay B."/>
        </authorList>
    </citation>
    <scope>NUCLEOTIDE SEQUENCE [LARGE SCALE GENOMIC DNA]</scope>
    <source>
        <strain evidence="2 3">BDV5040</strain>
    </source>
</reference>
<keyword evidence="3" id="KW-1185">Reference proteome</keyword>
<dbReference type="AlphaFoldDB" id="A0A7S9GXX7"/>
<proteinExistence type="predicted"/>
<sequence length="201" mass="22893">MSTRSYSAVRPVRPDDTELDGLGWVGWSDRRGIVRLDPDDTARRRFDEIESRPAEPTEEVATFWWAVFTFFMEGFALYGAALHPTAAVPVHTMLAARKDWQRLPDGCEPPERMQVSASDAAGRSGNVIELDRISPANAQRRWNWLRSVGETLVALPSQWRREHEIKRAVDTLMELDDRTLRDLGICGRADIERVVRSGRDC</sequence>
<accession>A0A7S9GXX7</accession>
<gene>
    <name evidence="2" type="ORF">IC761_25860</name>
</gene>
<feature type="domain" description="YjiS-like" evidence="1">
    <location>
        <begin position="158"/>
        <end position="192"/>
    </location>
</feature>
<name>A0A7S9GXX7_9BRAD</name>
<evidence type="ECO:0000313" key="3">
    <source>
        <dbReference type="Proteomes" id="UP000594621"/>
    </source>
</evidence>
<dbReference type="Pfam" id="PF06568">
    <property type="entry name" value="YjiS-like"/>
    <property type="match status" value="1"/>
</dbReference>
<protein>
    <submittedName>
        <fullName evidence="2">DUF1127 domain-containing protein</fullName>
    </submittedName>
</protein>
<dbReference type="Proteomes" id="UP000594621">
    <property type="component" value="Chromosome"/>
</dbReference>
<dbReference type="EMBL" id="CP061379">
    <property type="protein sequence ID" value="QPF89908.1"/>
    <property type="molecule type" value="Genomic_DNA"/>
</dbReference>
<dbReference type="RefSeq" id="WP_195799505.1">
    <property type="nucleotide sequence ID" value="NZ_CP061379.1"/>
</dbReference>
<dbReference type="KEGG" id="bcou:IC761_25860"/>
<dbReference type="InterPro" id="IPR009506">
    <property type="entry name" value="YjiS-like"/>
</dbReference>
<evidence type="ECO:0000313" key="2">
    <source>
        <dbReference type="EMBL" id="QPF89908.1"/>
    </source>
</evidence>
<organism evidence="2 3">
    <name type="scientific">Bradyrhizobium commune</name>
    <dbReference type="NCBI Taxonomy" id="83627"/>
    <lineage>
        <taxon>Bacteria</taxon>
        <taxon>Pseudomonadati</taxon>
        <taxon>Pseudomonadota</taxon>
        <taxon>Alphaproteobacteria</taxon>
        <taxon>Hyphomicrobiales</taxon>
        <taxon>Nitrobacteraceae</taxon>
        <taxon>Bradyrhizobium</taxon>
    </lineage>
</organism>